<dbReference type="EMBL" id="JBHSKI010000001">
    <property type="protein sequence ID" value="MFC5169441.1"/>
    <property type="molecule type" value="Genomic_DNA"/>
</dbReference>
<accession>A0ABW0AWZ3</accession>
<evidence type="ECO:0000313" key="2">
    <source>
        <dbReference type="Proteomes" id="UP001596208"/>
    </source>
</evidence>
<dbReference type="RefSeq" id="WP_158709590.1">
    <property type="nucleotide sequence ID" value="NZ_JBHSKI010000001.1"/>
</dbReference>
<keyword evidence="2" id="KW-1185">Reference proteome</keyword>
<gene>
    <name evidence="1" type="ORF">ACFPRK_02325</name>
</gene>
<comment type="caution">
    <text evidence="1">The sequence shown here is derived from an EMBL/GenBank/DDBJ whole genome shotgun (WGS) entry which is preliminary data.</text>
</comment>
<evidence type="ECO:0000313" key="1">
    <source>
        <dbReference type="EMBL" id="MFC5169441.1"/>
    </source>
</evidence>
<sequence length="48" mass="5337">MSPTSMSFDWATVMKAVTCCSAFTALDRRYVSRLQVLPVTEAIAWSAH</sequence>
<dbReference type="Proteomes" id="UP001596208">
    <property type="component" value="Unassembled WGS sequence"/>
</dbReference>
<protein>
    <submittedName>
        <fullName evidence="1">Uncharacterized protein</fullName>
    </submittedName>
</protein>
<proteinExistence type="predicted"/>
<reference evidence="2" key="1">
    <citation type="journal article" date="2019" name="Int. J. Syst. Evol. Microbiol.">
        <title>The Global Catalogue of Microorganisms (GCM) 10K type strain sequencing project: providing services to taxonomists for standard genome sequencing and annotation.</title>
        <authorList>
            <consortium name="The Broad Institute Genomics Platform"/>
            <consortium name="The Broad Institute Genome Sequencing Center for Infectious Disease"/>
            <person name="Wu L."/>
            <person name="Ma J."/>
        </authorList>
    </citation>
    <scope>NUCLEOTIDE SEQUENCE [LARGE SCALE GENOMIC DNA]</scope>
    <source>
        <strain evidence="2">CGMCC 4.1721</strain>
    </source>
</reference>
<name>A0ABW0AWZ3_9ACTN</name>
<organism evidence="1 2">
    <name type="scientific">Streptomyces mutomycini</name>
    <dbReference type="NCBI Taxonomy" id="284036"/>
    <lineage>
        <taxon>Bacteria</taxon>
        <taxon>Bacillati</taxon>
        <taxon>Actinomycetota</taxon>
        <taxon>Actinomycetes</taxon>
        <taxon>Kitasatosporales</taxon>
        <taxon>Streptomycetaceae</taxon>
        <taxon>Streptomyces</taxon>
    </lineage>
</organism>